<dbReference type="EMBL" id="CP002353">
    <property type="protein sequence ID" value="ADV61463.1"/>
    <property type="molecule type" value="Genomic_DNA"/>
</dbReference>
<dbReference type="EC" id="2.6.1.62" evidence="13"/>
<evidence type="ECO:0000256" key="3">
    <source>
        <dbReference type="ARBA" id="ARBA00005063"/>
    </source>
</evidence>
<comment type="pathway">
    <text evidence="3 13">Cofactor biosynthesis; biotin biosynthesis; 7,8-diaminononanoate from 8-amino-7-oxononanoate (SAM route): step 1/1.</text>
</comment>
<evidence type="ECO:0000313" key="15">
    <source>
        <dbReference type="EMBL" id="ADV61463.1"/>
    </source>
</evidence>
<keyword evidence="5 13" id="KW-0963">Cytoplasm</keyword>
<proteinExistence type="inferred from homology"/>
<keyword evidence="7 13" id="KW-0808">Transferase</keyword>
<dbReference type="NCBIfam" id="TIGR00508">
    <property type="entry name" value="bioA"/>
    <property type="match status" value="1"/>
</dbReference>
<dbReference type="GO" id="GO:0004015">
    <property type="term" value="F:adenosylmethionine-8-amino-7-oxononanoate transaminase activity"/>
    <property type="evidence" value="ECO:0007669"/>
    <property type="project" value="UniProtKB-UniRule"/>
</dbReference>
<evidence type="ECO:0000256" key="9">
    <source>
        <dbReference type="ARBA" id="ARBA00022756"/>
    </source>
</evidence>
<evidence type="ECO:0000256" key="2">
    <source>
        <dbReference type="ARBA" id="ARBA00004496"/>
    </source>
</evidence>
<comment type="catalytic activity">
    <reaction evidence="11 13">
        <text>(8S)-8-amino-7-oxononanoate + S-adenosyl-L-methionine = S-adenosyl-4-methylsulfanyl-2-oxobutanoate + (7R,8S)-7,8-diammoniononanoate</text>
        <dbReference type="Rhea" id="RHEA:16861"/>
        <dbReference type="ChEBI" id="CHEBI:16490"/>
        <dbReference type="ChEBI" id="CHEBI:59789"/>
        <dbReference type="ChEBI" id="CHEBI:149468"/>
        <dbReference type="ChEBI" id="CHEBI:149469"/>
        <dbReference type="EC" id="2.6.1.62"/>
    </reaction>
</comment>
<dbReference type="PIRSF" id="PIRSF000521">
    <property type="entry name" value="Transaminase_4ab_Lys_Orn"/>
    <property type="match status" value="1"/>
</dbReference>
<dbReference type="Gene3D" id="3.40.640.10">
    <property type="entry name" value="Type I PLP-dependent aspartate aminotransferase-like (Major domain)"/>
    <property type="match status" value="1"/>
</dbReference>
<evidence type="ECO:0000256" key="11">
    <source>
        <dbReference type="ARBA" id="ARBA00048449"/>
    </source>
</evidence>
<keyword evidence="16" id="KW-1185">Reference proteome</keyword>
<dbReference type="PROSITE" id="PS00600">
    <property type="entry name" value="AA_TRANSFER_CLASS_3"/>
    <property type="match status" value="1"/>
</dbReference>
<dbReference type="HAMAP" id="MF_00834">
    <property type="entry name" value="BioA"/>
    <property type="match status" value="1"/>
</dbReference>
<dbReference type="Pfam" id="PF00202">
    <property type="entry name" value="Aminotran_3"/>
    <property type="match status" value="1"/>
</dbReference>
<dbReference type="InParanoid" id="E8R2V9"/>
<dbReference type="FunCoup" id="E8R2V9">
    <property type="interactions" value="182"/>
</dbReference>
<dbReference type="PANTHER" id="PTHR42684">
    <property type="entry name" value="ADENOSYLMETHIONINE-8-AMINO-7-OXONONANOATE AMINOTRANSFERASE"/>
    <property type="match status" value="1"/>
</dbReference>
<dbReference type="GO" id="GO:0005737">
    <property type="term" value="C:cytoplasm"/>
    <property type="evidence" value="ECO:0007669"/>
    <property type="project" value="UniProtKB-SubCell"/>
</dbReference>
<feature type="binding site" evidence="13">
    <location>
        <position position="278"/>
    </location>
    <ligand>
        <name>pyridoxal 5'-phosphate</name>
        <dbReference type="ChEBI" id="CHEBI:597326"/>
    </ligand>
</feature>
<dbReference type="HOGENOM" id="CLU_016922_4_3_0"/>
<dbReference type="SUPFAM" id="SSF53383">
    <property type="entry name" value="PLP-dependent transferases"/>
    <property type="match status" value="1"/>
</dbReference>
<dbReference type="InterPro" id="IPR015421">
    <property type="entry name" value="PyrdxlP-dep_Trfase_major"/>
</dbReference>
<gene>
    <name evidence="13" type="primary">bioA</name>
    <name evidence="15" type="ordered locus">Isop_0873</name>
</gene>
<dbReference type="AlphaFoldDB" id="E8R2V9"/>
<comment type="similarity">
    <text evidence="12 13">Belongs to the class-III pyridoxal-phosphate-dependent aminotransferase family. BioA subfamily.</text>
</comment>
<dbReference type="STRING" id="575540.Isop_0873"/>
<feature type="region of interest" description="Disordered" evidence="14">
    <location>
        <begin position="1"/>
        <end position="21"/>
    </location>
</feature>
<accession>E8R2V9</accession>
<dbReference type="InterPro" id="IPR049704">
    <property type="entry name" value="Aminotrans_3_PPA_site"/>
</dbReference>
<dbReference type="InterPro" id="IPR015424">
    <property type="entry name" value="PyrdxlP-dep_Trfase"/>
</dbReference>
<keyword evidence="8 13" id="KW-0949">S-adenosyl-L-methionine</keyword>
<dbReference type="UniPathway" id="UPA00078">
    <property type="reaction ID" value="UER00160"/>
</dbReference>
<evidence type="ECO:0000256" key="12">
    <source>
        <dbReference type="ARBA" id="ARBA00060970"/>
    </source>
</evidence>
<comment type="caution">
    <text evidence="13">Lacks conserved residue(s) required for the propagation of feature annotation.</text>
</comment>
<comment type="subcellular location">
    <subcellularLocation>
        <location evidence="2 13">Cytoplasm</location>
    </subcellularLocation>
</comment>
<evidence type="ECO:0000256" key="8">
    <source>
        <dbReference type="ARBA" id="ARBA00022691"/>
    </source>
</evidence>
<feature type="binding site" evidence="13">
    <location>
        <position position="172"/>
    </location>
    <ligand>
        <name>substrate</name>
    </ligand>
</feature>
<comment type="subunit">
    <text evidence="4 13">Homodimer.</text>
</comment>
<evidence type="ECO:0000256" key="4">
    <source>
        <dbReference type="ARBA" id="ARBA00011738"/>
    </source>
</evidence>
<dbReference type="eggNOG" id="COG0161">
    <property type="taxonomic scope" value="Bacteria"/>
</dbReference>
<feature type="binding site" evidence="13">
    <location>
        <position position="307"/>
    </location>
    <ligand>
        <name>substrate</name>
    </ligand>
</feature>
<dbReference type="GO" id="GO:0030170">
    <property type="term" value="F:pyridoxal phosphate binding"/>
    <property type="evidence" value="ECO:0007669"/>
    <property type="project" value="UniProtKB-UniRule"/>
</dbReference>
<dbReference type="Proteomes" id="UP000008631">
    <property type="component" value="Chromosome"/>
</dbReference>
<dbReference type="PANTHER" id="PTHR42684:SF17">
    <property type="entry name" value="ADENOSYLMETHIONINE-8-AMINO-7-OXONONANOATE AMINOTRANSFERASE"/>
    <property type="match status" value="1"/>
</dbReference>
<reference evidence="15 16" key="1">
    <citation type="journal article" date="2011" name="Stand. Genomic Sci.">
        <title>Complete genome sequence of Isosphaera pallida type strain (IS1B).</title>
        <authorList>
            <consortium name="US DOE Joint Genome Institute (JGI-PGF)"/>
            <person name="Goker M."/>
            <person name="Cleland D."/>
            <person name="Saunders E."/>
            <person name="Lapidus A."/>
            <person name="Nolan M."/>
            <person name="Lucas S."/>
            <person name="Hammon N."/>
            <person name="Deshpande S."/>
            <person name="Cheng J.F."/>
            <person name="Tapia R."/>
            <person name="Han C."/>
            <person name="Goodwin L."/>
            <person name="Pitluck S."/>
            <person name="Liolios K."/>
            <person name="Pagani I."/>
            <person name="Ivanova N."/>
            <person name="Mavromatis K."/>
            <person name="Pati A."/>
            <person name="Chen A."/>
            <person name="Palaniappan K."/>
            <person name="Land M."/>
            <person name="Hauser L."/>
            <person name="Chang Y.J."/>
            <person name="Jeffries C.D."/>
            <person name="Detter J.C."/>
            <person name="Beck B."/>
            <person name="Woyke T."/>
            <person name="Bristow J."/>
            <person name="Eisen J.A."/>
            <person name="Markowitz V."/>
            <person name="Hugenholtz P."/>
            <person name="Kyrpides N.C."/>
            <person name="Klenk H.P."/>
        </authorList>
    </citation>
    <scope>NUCLEOTIDE SEQUENCE [LARGE SCALE GENOMIC DNA]</scope>
    <source>
        <strain evidence="16">ATCC 43644 / DSM 9630 / IS1B</strain>
    </source>
</reference>
<evidence type="ECO:0000256" key="13">
    <source>
        <dbReference type="HAMAP-Rule" id="MF_00834"/>
    </source>
</evidence>
<dbReference type="KEGG" id="ipa:Isop_0873"/>
<comment type="function">
    <text evidence="13">Catalyzes the transfer of the alpha-amino group from S-adenosyl-L-methionine (SAM) to 7-keto-8-aminopelargonic acid (KAPA) to form 7,8-diaminopelargonic acid (DAPA). It is the only aminotransferase known to utilize SAM as an amino donor.</text>
</comment>
<dbReference type="RefSeq" id="WP_013563752.1">
    <property type="nucleotide sequence ID" value="NC_014962.1"/>
</dbReference>
<feature type="binding site" evidence="13">
    <location>
        <begin position="137"/>
        <end position="138"/>
    </location>
    <ligand>
        <name>pyridoxal 5'-phosphate</name>
        <dbReference type="ChEBI" id="CHEBI:597326"/>
    </ligand>
</feature>
<dbReference type="OrthoDB" id="9816013at2"/>
<feature type="binding site" evidence="13">
    <location>
        <begin position="343"/>
        <end position="344"/>
    </location>
    <ligand>
        <name>pyridoxal 5'-phosphate</name>
        <dbReference type="ChEBI" id="CHEBI:597326"/>
    </ligand>
</feature>
<evidence type="ECO:0000313" key="16">
    <source>
        <dbReference type="Proteomes" id="UP000008631"/>
    </source>
</evidence>
<evidence type="ECO:0000256" key="5">
    <source>
        <dbReference type="ARBA" id="ARBA00022490"/>
    </source>
</evidence>
<evidence type="ECO:0000256" key="6">
    <source>
        <dbReference type="ARBA" id="ARBA00022576"/>
    </source>
</evidence>
<dbReference type="InterPro" id="IPR005815">
    <property type="entry name" value="BioA"/>
</dbReference>
<sequence>MTPPLEPSLATSARRSKGSAPELDPVRLAEWDHAHVWHPFTARDWWESREPLIIHAAEGVELIDLQGRRYLDGVSSLWCNVHGHRHPVIDQAIRDQLDRLAHSTLLGVTHPPAIELAKRLADLAPPGLTRVFFSDNGSTAVESAVKMAFQYWRNKPDPEPDRTLFMTLGDAYHGDTLGDVSLGGIELFHAAFGPLLFPTLRIPTPHPYRDPQRRSPDQVRDHCLGVAERLFQTHGPQVAAVVAEPLIQGAAGLLVHPPGFLKGLRDLCDHYGTLLICDEVAVGFGRTGTMFACEQEKVIPDFLCLAKGITAGYLPLAATLTHERIYNAFLGSPECPKTFYHGHTFSGNPLAAAAALASLRVFEEEKTLETLPPKIAHLRHRLERFARLPQVGDVRGVGLMAGIELVENVETRASFPPAWRIGARVCQRARDYGVLTRPLGDVLVIVPPLVVTIADLDRLFDALEAAWNDVREGRA</sequence>
<dbReference type="FunFam" id="3.40.640.10:FF:000078">
    <property type="entry name" value="Adenosylmethionine-8-amino-7-oxononanoate aminotransferase"/>
    <property type="match status" value="1"/>
</dbReference>
<protein>
    <recommendedName>
        <fullName evidence="13">Adenosylmethionine-8-amino-7-oxononanoate aminotransferase</fullName>
        <ecNumber evidence="13">2.6.1.62</ecNumber>
    </recommendedName>
    <alternativeName>
        <fullName evidence="13">7,8-diamino-pelargonic acid aminotransferase</fullName>
        <shortName evidence="13">DAPA AT</shortName>
        <shortName evidence="13">DAPA aminotransferase</shortName>
    </alternativeName>
    <alternativeName>
        <fullName evidence="13">7,8-diaminononanoate synthase</fullName>
        <shortName evidence="13">DANS</shortName>
    </alternativeName>
    <alternativeName>
        <fullName evidence="13">Diaminopelargonic acid synthase</fullName>
    </alternativeName>
</protein>
<keyword evidence="10 13" id="KW-0663">Pyridoxal phosphate</keyword>
<feature type="binding site" evidence="13">
    <location>
        <position position="437"/>
    </location>
    <ligand>
        <name>substrate</name>
    </ligand>
</feature>
<comment type="cofactor">
    <cofactor evidence="1 13">
        <name>pyridoxal 5'-phosphate</name>
        <dbReference type="ChEBI" id="CHEBI:597326"/>
    </cofactor>
</comment>
<keyword evidence="9 13" id="KW-0093">Biotin biosynthesis</keyword>
<name>E8R2V9_ISOPI</name>
<feature type="binding site" evidence="13">
    <location>
        <position position="342"/>
    </location>
    <ligand>
        <name>substrate</name>
    </ligand>
</feature>
<evidence type="ECO:0000256" key="10">
    <source>
        <dbReference type="ARBA" id="ARBA00022898"/>
    </source>
</evidence>
<organism evidence="15 16">
    <name type="scientific">Isosphaera pallida (strain ATCC 43644 / DSM 9630 / IS1B)</name>
    <dbReference type="NCBI Taxonomy" id="575540"/>
    <lineage>
        <taxon>Bacteria</taxon>
        <taxon>Pseudomonadati</taxon>
        <taxon>Planctomycetota</taxon>
        <taxon>Planctomycetia</taxon>
        <taxon>Isosphaerales</taxon>
        <taxon>Isosphaeraceae</taxon>
        <taxon>Isosphaera</taxon>
    </lineage>
</organism>
<feature type="modified residue" description="N6-(pyridoxal phosphate)lysine" evidence="13">
    <location>
        <position position="307"/>
    </location>
</feature>
<evidence type="ECO:0000256" key="1">
    <source>
        <dbReference type="ARBA" id="ARBA00001933"/>
    </source>
</evidence>
<keyword evidence="6 13" id="KW-0032">Aminotransferase</keyword>
<feature type="site" description="Participates in the substrate recognition with KAPA and in a stacking interaction with the adenine ring of SAM" evidence="13">
    <location>
        <position position="40"/>
    </location>
</feature>
<dbReference type="Gene3D" id="3.90.1150.10">
    <property type="entry name" value="Aspartate Aminotransferase, domain 1"/>
    <property type="match status" value="1"/>
</dbReference>
<evidence type="ECO:0000256" key="7">
    <source>
        <dbReference type="ARBA" id="ARBA00022679"/>
    </source>
</evidence>
<dbReference type="CDD" id="cd00610">
    <property type="entry name" value="OAT_like"/>
    <property type="match status" value="1"/>
</dbReference>
<dbReference type="InterPro" id="IPR015422">
    <property type="entry name" value="PyrdxlP-dep_Trfase_small"/>
</dbReference>
<dbReference type="GO" id="GO:0009102">
    <property type="term" value="P:biotin biosynthetic process"/>
    <property type="evidence" value="ECO:0007669"/>
    <property type="project" value="UniProtKB-UniRule"/>
</dbReference>
<evidence type="ECO:0000256" key="14">
    <source>
        <dbReference type="SAM" id="MobiDB-lite"/>
    </source>
</evidence>
<dbReference type="InterPro" id="IPR005814">
    <property type="entry name" value="Aminotrans_3"/>
</dbReference>